<dbReference type="GO" id="GO:0008233">
    <property type="term" value="F:peptidase activity"/>
    <property type="evidence" value="ECO:0007669"/>
    <property type="project" value="UniProtKB-KW"/>
</dbReference>
<dbReference type="Pfam" id="PF02861">
    <property type="entry name" value="Clp_N"/>
    <property type="match status" value="1"/>
</dbReference>
<dbReference type="InterPro" id="IPR001270">
    <property type="entry name" value="ClpA/B"/>
</dbReference>
<dbReference type="InterPro" id="IPR019489">
    <property type="entry name" value="Clp_ATPase_C"/>
</dbReference>
<dbReference type="SMART" id="SM00382">
    <property type="entry name" value="AAA"/>
    <property type="match status" value="2"/>
</dbReference>
<protein>
    <submittedName>
        <fullName evidence="7">ATP-dependent Clp protease ATP-binding subunit ClpA</fullName>
    </submittedName>
</protein>
<dbReference type="Pfam" id="PF17871">
    <property type="entry name" value="AAA_lid_9"/>
    <property type="match status" value="1"/>
</dbReference>
<dbReference type="Gene3D" id="1.10.1780.10">
    <property type="entry name" value="Clp, N-terminal domain"/>
    <property type="match status" value="1"/>
</dbReference>
<dbReference type="InterPro" id="IPR028299">
    <property type="entry name" value="ClpA/B_CS2"/>
</dbReference>
<feature type="domain" description="AAA+ ATPase" evidence="5">
    <location>
        <begin position="194"/>
        <end position="338"/>
    </location>
</feature>
<dbReference type="EMBL" id="FPHB01000046">
    <property type="protein sequence ID" value="SFV59521.1"/>
    <property type="molecule type" value="Genomic_DNA"/>
</dbReference>
<dbReference type="InterPro" id="IPR027417">
    <property type="entry name" value="P-loop_NTPase"/>
</dbReference>
<dbReference type="InterPro" id="IPR041546">
    <property type="entry name" value="ClpA/ClpB_AAA_lid"/>
</dbReference>
<dbReference type="GO" id="GO:0005524">
    <property type="term" value="F:ATP binding"/>
    <property type="evidence" value="ECO:0007669"/>
    <property type="project" value="UniProtKB-KW"/>
</dbReference>
<dbReference type="PRINTS" id="PR00300">
    <property type="entry name" value="CLPPROTEASEA"/>
</dbReference>
<keyword evidence="4" id="KW-0143">Chaperone</keyword>
<organism evidence="7">
    <name type="scientific">hydrothermal vent metagenome</name>
    <dbReference type="NCBI Taxonomy" id="652676"/>
    <lineage>
        <taxon>unclassified sequences</taxon>
        <taxon>metagenomes</taxon>
        <taxon>ecological metagenomes</taxon>
    </lineage>
</organism>
<dbReference type="FunFam" id="3.40.50.300:FF:000010">
    <property type="entry name" value="Chaperone clpB 1, putative"/>
    <property type="match status" value="1"/>
</dbReference>
<dbReference type="Pfam" id="PF00004">
    <property type="entry name" value="AAA"/>
    <property type="match status" value="1"/>
</dbReference>
<dbReference type="InterPro" id="IPR013461">
    <property type="entry name" value="ClpA"/>
</dbReference>
<sequence>MISQTLNTIFQKSLQLARELRHEVLTIEHVFYLVISTPEGIRIIEEAGGDISKMQTYMFEYITKEIDPLPEHVSVDPYESVALARVVDSMVKHIQSAGQRSADIGDFVVALYDEKRSYAYHLLIAQDISRLDILEVISHRDIADEIKDTKTKKQSFLEKYTIDLIKKAKEGKIDPVIGRDKEIERVMQILCRRKKNNPILVGEPGVGKTAIAEGLALRIASEKVPQIIKNSKLYALDMGALIAGTKYRGDFEKRLKGVMDELKTDKNTILFIDEIHTLVGAGSTSGSMDAANQLKPALASGELKCMGATTFAEFRNAFEKDKALSRRFSKVDVDEPSKKTTLKILRGLKSKYEEHHDITFSDGALKTAVDLSKRYITDRFLPDKAIDILDETAASFHLQAEKKDVVKASDIERTISKIIGRSSSKLKKSDTQLLENIDTKLKERVIGQDEAVERVAKAIKISKAGLTPKNRPIASFLFSGPTGVGKTELAKALSDILGIHFERFDMSEYMEKHSISRLVGAPPGYVGYEQGGLLTEAIRKHPYAVLLLDEIEKAHPDIANILLQIMDSASLTDNNGYKADFQNVILIMTSNIGATARSVMGFNSDSSLSANEELKEFFTPEFRNRLDAIVAFQPLDLEVLEGVVDKFIKELNDDLKKRKITVELSPVAREFIAKEAQKQNMGARPIKRYIQDNITNKLSDAILFGELKNGGKVQVDADERELKLFFVSLDDLIIVDDSHTRA</sequence>
<dbReference type="InterPro" id="IPR050130">
    <property type="entry name" value="ClpA_ClpB"/>
</dbReference>
<dbReference type="GO" id="GO:0016887">
    <property type="term" value="F:ATP hydrolysis activity"/>
    <property type="evidence" value="ECO:0007669"/>
    <property type="project" value="InterPro"/>
</dbReference>
<dbReference type="FunFam" id="3.40.50.300:FF:000025">
    <property type="entry name" value="ATP-dependent Clp protease subunit"/>
    <property type="match status" value="1"/>
</dbReference>
<dbReference type="Pfam" id="PF07724">
    <property type="entry name" value="AAA_2"/>
    <property type="match status" value="1"/>
</dbReference>
<dbReference type="SUPFAM" id="SSF81923">
    <property type="entry name" value="Double Clp-N motif"/>
    <property type="match status" value="1"/>
</dbReference>
<keyword evidence="2" id="KW-0547">Nucleotide-binding</keyword>
<gene>
    <name evidence="7" type="ORF">MNB_SM-7-104</name>
</gene>
<dbReference type="PANTHER" id="PTHR11638">
    <property type="entry name" value="ATP-DEPENDENT CLP PROTEASE"/>
    <property type="match status" value="1"/>
</dbReference>
<keyword evidence="3 7" id="KW-0067">ATP-binding</keyword>
<dbReference type="GO" id="GO:0043335">
    <property type="term" value="P:protein unfolding"/>
    <property type="evidence" value="ECO:0007669"/>
    <property type="project" value="InterPro"/>
</dbReference>
<dbReference type="AlphaFoldDB" id="A0A1W1C1D8"/>
<dbReference type="PROSITE" id="PS00871">
    <property type="entry name" value="CLPAB_2"/>
    <property type="match status" value="1"/>
</dbReference>
<evidence type="ECO:0000256" key="4">
    <source>
        <dbReference type="ARBA" id="ARBA00023186"/>
    </source>
</evidence>
<dbReference type="CDD" id="cd19499">
    <property type="entry name" value="RecA-like_ClpB_Hsp104-like"/>
    <property type="match status" value="1"/>
</dbReference>
<evidence type="ECO:0000256" key="2">
    <source>
        <dbReference type="ARBA" id="ARBA00022741"/>
    </source>
</evidence>
<dbReference type="InterPro" id="IPR003593">
    <property type="entry name" value="AAA+_ATPase"/>
</dbReference>
<feature type="domain" description="AAA+ ATPase" evidence="5">
    <location>
        <begin position="472"/>
        <end position="636"/>
    </location>
</feature>
<evidence type="ECO:0000256" key="1">
    <source>
        <dbReference type="ARBA" id="ARBA00022737"/>
    </source>
</evidence>
<dbReference type="GO" id="GO:0006508">
    <property type="term" value="P:proteolysis"/>
    <property type="evidence" value="ECO:0007669"/>
    <property type="project" value="UniProtKB-KW"/>
</dbReference>
<evidence type="ECO:0000259" key="5">
    <source>
        <dbReference type="SMART" id="SM00382"/>
    </source>
</evidence>
<dbReference type="GO" id="GO:0034605">
    <property type="term" value="P:cellular response to heat"/>
    <property type="evidence" value="ECO:0007669"/>
    <property type="project" value="TreeGrafter"/>
</dbReference>
<dbReference type="CDD" id="cd00009">
    <property type="entry name" value="AAA"/>
    <property type="match status" value="1"/>
</dbReference>
<dbReference type="InterPro" id="IPR004176">
    <property type="entry name" value="Clp_R_N"/>
</dbReference>
<evidence type="ECO:0000256" key="3">
    <source>
        <dbReference type="ARBA" id="ARBA00022840"/>
    </source>
</evidence>
<dbReference type="NCBIfam" id="TIGR02639">
    <property type="entry name" value="ClpA"/>
    <property type="match status" value="1"/>
</dbReference>
<dbReference type="Gene3D" id="3.40.50.300">
    <property type="entry name" value="P-loop containing nucleotide triphosphate hydrolases"/>
    <property type="match status" value="2"/>
</dbReference>
<dbReference type="InterPro" id="IPR003959">
    <property type="entry name" value="ATPase_AAA_core"/>
</dbReference>
<dbReference type="Gene3D" id="1.10.8.60">
    <property type="match status" value="2"/>
</dbReference>
<dbReference type="SMART" id="SM01086">
    <property type="entry name" value="ClpB_D2-small"/>
    <property type="match status" value="1"/>
</dbReference>
<evidence type="ECO:0000313" key="7">
    <source>
        <dbReference type="EMBL" id="SFV59521.1"/>
    </source>
</evidence>
<keyword evidence="1" id="KW-0677">Repeat</keyword>
<name>A0A1W1C1D8_9ZZZZ</name>
<dbReference type="GO" id="GO:0005737">
    <property type="term" value="C:cytoplasm"/>
    <property type="evidence" value="ECO:0007669"/>
    <property type="project" value="TreeGrafter"/>
</dbReference>
<keyword evidence="7" id="KW-0378">Hydrolase</keyword>
<feature type="domain" description="Clp ATPase C-terminal" evidence="6">
    <location>
        <begin position="635"/>
        <end position="724"/>
    </location>
</feature>
<proteinExistence type="predicted"/>
<reference evidence="7" key="1">
    <citation type="submission" date="2016-10" db="EMBL/GenBank/DDBJ databases">
        <authorList>
            <person name="de Groot N.N."/>
        </authorList>
    </citation>
    <scope>NUCLEOTIDE SEQUENCE</scope>
</reference>
<evidence type="ECO:0000259" key="6">
    <source>
        <dbReference type="SMART" id="SM01086"/>
    </source>
</evidence>
<keyword evidence="7" id="KW-0645">Protease</keyword>
<dbReference type="InterPro" id="IPR036628">
    <property type="entry name" value="Clp_N_dom_sf"/>
</dbReference>
<dbReference type="SUPFAM" id="SSF52540">
    <property type="entry name" value="P-loop containing nucleoside triphosphate hydrolases"/>
    <property type="match status" value="2"/>
</dbReference>
<dbReference type="PANTHER" id="PTHR11638:SF111">
    <property type="entry name" value="ATP-DEPENDENT CLP PROTEASE ATP-BINDING SUBUNIT CLPA"/>
    <property type="match status" value="1"/>
</dbReference>
<accession>A0A1W1C1D8</accession>
<dbReference type="Pfam" id="PF10431">
    <property type="entry name" value="ClpB_D2-small"/>
    <property type="match status" value="1"/>
</dbReference>